<accession>A0A1K2HX10</accession>
<evidence type="ECO:0000256" key="1">
    <source>
        <dbReference type="ARBA" id="ARBA00007435"/>
    </source>
</evidence>
<dbReference type="Proteomes" id="UP000183447">
    <property type="component" value="Unassembled WGS sequence"/>
</dbReference>
<dbReference type="PROSITE" id="PS50164">
    <property type="entry name" value="GIY_YIG"/>
    <property type="match status" value="1"/>
</dbReference>
<dbReference type="SUPFAM" id="SSF82771">
    <property type="entry name" value="GIY-YIG endonuclease"/>
    <property type="match status" value="1"/>
</dbReference>
<organism evidence="3 4">
    <name type="scientific">Devosia enhydra</name>
    <dbReference type="NCBI Taxonomy" id="665118"/>
    <lineage>
        <taxon>Bacteria</taxon>
        <taxon>Pseudomonadati</taxon>
        <taxon>Pseudomonadota</taxon>
        <taxon>Alphaproteobacteria</taxon>
        <taxon>Hyphomicrobiales</taxon>
        <taxon>Devosiaceae</taxon>
        <taxon>Devosia</taxon>
    </lineage>
</organism>
<dbReference type="OrthoDB" id="287318at2"/>
<keyword evidence="3" id="KW-0255">Endonuclease</keyword>
<dbReference type="PANTHER" id="PTHR34477">
    <property type="entry name" value="UPF0213 PROTEIN YHBQ"/>
    <property type="match status" value="1"/>
</dbReference>
<name>A0A1K2HX10_9HYPH</name>
<dbReference type="Pfam" id="PF01541">
    <property type="entry name" value="GIY-YIG"/>
    <property type="match status" value="1"/>
</dbReference>
<gene>
    <name evidence="3" type="ORF">SAMN02983003_1804</name>
</gene>
<keyword evidence="4" id="KW-1185">Reference proteome</keyword>
<dbReference type="RefSeq" id="WP_072341116.1">
    <property type="nucleotide sequence ID" value="NZ_FPKU01000001.1"/>
</dbReference>
<evidence type="ECO:0000313" key="3">
    <source>
        <dbReference type="EMBL" id="SFZ83715.1"/>
    </source>
</evidence>
<proteinExistence type="inferred from homology"/>
<evidence type="ECO:0000313" key="4">
    <source>
        <dbReference type="Proteomes" id="UP000183447"/>
    </source>
</evidence>
<dbReference type="PANTHER" id="PTHR34477:SF1">
    <property type="entry name" value="UPF0213 PROTEIN YHBQ"/>
    <property type="match status" value="1"/>
</dbReference>
<dbReference type="EMBL" id="FPKU01000001">
    <property type="protein sequence ID" value="SFZ83715.1"/>
    <property type="molecule type" value="Genomic_DNA"/>
</dbReference>
<reference evidence="3 4" key="1">
    <citation type="submission" date="2016-11" db="EMBL/GenBank/DDBJ databases">
        <authorList>
            <person name="Jaros S."/>
            <person name="Januszkiewicz K."/>
            <person name="Wedrychowicz H."/>
        </authorList>
    </citation>
    <scope>NUCLEOTIDE SEQUENCE [LARGE SCALE GENOMIC DNA]</scope>
    <source>
        <strain evidence="3 4">ATCC 23634</strain>
    </source>
</reference>
<dbReference type="InterPro" id="IPR050190">
    <property type="entry name" value="UPF0213_domain"/>
</dbReference>
<dbReference type="CDD" id="cd10456">
    <property type="entry name" value="GIY-YIG_UPF0213"/>
    <property type="match status" value="1"/>
</dbReference>
<dbReference type="Gene3D" id="3.40.1440.10">
    <property type="entry name" value="GIY-YIG endonuclease"/>
    <property type="match status" value="1"/>
</dbReference>
<dbReference type="STRING" id="665118.SAMN02983003_1804"/>
<dbReference type="InterPro" id="IPR035901">
    <property type="entry name" value="GIY-YIG_endonuc_sf"/>
</dbReference>
<sequence length="107" mass="11628">MVIAVYILRCCDGSYYVGNTRKPIEARLWEHQQGLGNGFTAGRRPVELVYCEAADSLLAAFARERQLKGWSRRKKEALIAGDYDALPGLARTANTGATEPPPSTGSG</sequence>
<keyword evidence="3" id="KW-0540">Nuclease</keyword>
<feature type="domain" description="GIY-YIG" evidence="2">
    <location>
        <begin position="1"/>
        <end position="77"/>
    </location>
</feature>
<protein>
    <submittedName>
        <fullName evidence="3">Putative endonuclease</fullName>
    </submittedName>
</protein>
<dbReference type="InterPro" id="IPR000305">
    <property type="entry name" value="GIY-YIG_endonuc"/>
</dbReference>
<comment type="similarity">
    <text evidence="1">Belongs to the UPF0213 family.</text>
</comment>
<keyword evidence="3" id="KW-0378">Hydrolase</keyword>
<dbReference type="AlphaFoldDB" id="A0A1K2HX10"/>
<dbReference type="GO" id="GO:0004519">
    <property type="term" value="F:endonuclease activity"/>
    <property type="evidence" value="ECO:0007669"/>
    <property type="project" value="UniProtKB-KW"/>
</dbReference>
<evidence type="ECO:0000259" key="2">
    <source>
        <dbReference type="PROSITE" id="PS50164"/>
    </source>
</evidence>